<evidence type="ECO:0000313" key="1">
    <source>
        <dbReference type="EMBL" id="UOX34410.1"/>
    </source>
</evidence>
<dbReference type="EMBL" id="CP090145">
    <property type="protein sequence ID" value="UOX34410.1"/>
    <property type="molecule type" value="Genomic_DNA"/>
</dbReference>
<proteinExistence type="predicted"/>
<sequence>MNKNIFLKLVFLQFINLTISCKNQDDSLEDNFYIYNSKYHAVEIVSKKPIDTLKWDSIFYKVIELRKKTEKEFSAIDTLNRSVNFDWRNENKTTISFFVKDGILKHRIINDNDKIDSLDSEFIGVLNQNIKNAILIEDDEELIFDLTLPKVSHLKDSLGKIVPFPRLPQ</sequence>
<name>A0ABY4HNI0_9FLAO</name>
<dbReference type="Proteomes" id="UP000830454">
    <property type="component" value="Chromosome"/>
</dbReference>
<gene>
    <name evidence="1" type="ORF">LXD69_02580</name>
</gene>
<protein>
    <recommendedName>
        <fullName evidence="3">Lipoprotein</fullName>
    </recommendedName>
</protein>
<accession>A0ABY4HNI0</accession>
<evidence type="ECO:0008006" key="3">
    <source>
        <dbReference type="Google" id="ProtNLM"/>
    </source>
</evidence>
<reference evidence="1" key="1">
    <citation type="submission" date="2021-12" db="EMBL/GenBank/DDBJ databases">
        <authorList>
            <person name="Cha I.-T."/>
            <person name="Lee K.-E."/>
            <person name="Park S.-J."/>
        </authorList>
    </citation>
    <scope>NUCLEOTIDE SEQUENCE</scope>
    <source>
        <strain evidence="1">YSM-43</strain>
    </source>
</reference>
<evidence type="ECO:0000313" key="2">
    <source>
        <dbReference type="Proteomes" id="UP000830454"/>
    </source>
</evidence>
<organism evidence="1 2">
    <name type="scientific">Flavobacterium sediminilitoris</name>
    <dbReference type="NCBI Taxonomy" id="2024526"/>
    <lineage>
        <taxon>Bacteria</taxon>
        <taxon>Pseudomonadati</taxon>
        <taxon>Bacteroidota</taxon>
        <taxon>Flavobacteriia</taxon>
        <taxon>Flavobacteriales</taxon>
        <taxon>Flavobacteriaceae</taxon>
        <taxon>Flavobacterium</taxon>
    </lineage>
</organism>
<dbReference type="PROSITE" id="PS51257">
    <property type="entry name" value="PROKAR_LIPOPROTEIN"/>
    <property type="match status" value="1"/>
</dbReference>
<reference evidence="1" key="2">
    <citation type="submission" date="2022-04" db="EMBL/GenBank/DDBJ databases">
        <title>Complete Genome Sequence of Flavobacterium sediminilitoris YSM-43, Isolated from a Tidal Sediment.</title>
        <authorList>
            <person name="Lee P.A."/>
        </authorList>
    </citation>
    <scope>NUCLEOTIDE SEQUENCE</scope>
    <source>
        <strain evidence="1">YSM-43</strain>
    </source>
</reference>
<dbReference type="RefSeq" id="WP_246917316.1">
    <property type="nucleotide sequence ID" value="NZ_CP090145.1"/>
</dbReference>
<keyword evidence="2" id="KW-1185">Reference proteome</keyword>